<evidence type="ECO:0008006" key="4">
    <source>
        <dbReference type="Google" id="ProtNLM"/>
    </source>
</evidence>
<feature type="chain" id="PRO_5039914791" description="Alpha-galactosidase" evidence="1">
    <location>
        <begin position="31"/>
        <end position="842"/>
    </location>
</feature>
<evidence type="ECO:0000256" key="1">
    <source>
        <dbReference type="SAM" id="SignalP"/>
    </source>
</evidence>
<protein>
    <recommendedName>
        <fullName evidence="4">Alpha-galactosidase</fullName>
    </recommendedName>
</protein>
<evidence type="ECO:0000313" key="2">
    <source>
        <dbReference type="EMBL" id="KAG7350401.1"/>
    </source>
</evidence>
<name>A0A9K3KW80_9STRA</name>
<sequence length="842" mass="95163">MPEGTRIAKKNWFLLGVAWCLFFCSDDCNFSPLVFADTTIDHDVVPGDWLLRSNAGYPSRVDEGICWEDGLCGLEMSNGLLTRRWTVSSPAFGTVDLLMATTAKSNGKRKPRQQSMLRTIEPEASFTLSSLSMGTVEYRVGDLFYNDTFKAYLNRTNIKDQLRKITSEHDKTTFRYDSHDIGQPVAPFNWTPGTRHSLDYASWPPKGIALNVHFRTRSNRPISNTSVDDPQEVQNLKVTMHYELYDGIPVMAKWMTIQSVDSIGNSEAKSNSNVRLSSVTVERVASYPPYGASLLHGALLPPDIVNPSPWLIAMTDQAHGTKCAWYDDFDSSNDTSTSKETPHDMGASEPLLICNYTNHGPGIRLFRSKSEQDGGSHNLFQSFRTLLLATDTSDIERHTLMRHRMTQVLLPHVTENPIFFHAVFDESNFHSNDTTSFRRVIDQMADVGFEMLIYSFGSGFDLEMRDAAYLQRIRDQVSYAKSKGIEVGGYDLICLDRGHDGYGGNVGDDMARVDAATGTLTVDACFASTWYDRLSEYVVDFIKETGITMLEADGPFGGSSCASTNHSHHDGLEDSVYMQTQFQNKFFLRLREMGVYLNQPDSYFFQGGSRTGMGYDEEQYSLPRWKQLTISRMGLYDDLYRNLPTQGWMFVPLTEYHSGGTAATFTHHPEELEWAVAQYLGAGTAACYRGSQLYKNDDDESTVEGSQIRSIFDRWISFYKSHRETIIQPVVHLRRPTMNGWDGWLHVHPLGMVEVGLAMIFNPTDQQLRDIDLTFPLYYTSLTDEVLIRVNEGKSVRKTIERDYTTTLVASLPPRSIHTFIFERPTLDDIRGDSSDMSESVS</sequence>
<evidence type="ECO:0000313" key="3">
    <source>
        <dbReference type="Proteomes" id="UP000693970"/>
    </source>
</evidence>
<keyword evidence="1" id="KW-0732">Signal</keyword>
<feature type="signal peptide" evidence="1">
    <location>
        <begin position="1"/>
        <end position="30"/>
    </location>
</feature>
<proteinExistence type="predicted"/>
<accession>A0A9K3KW80</accession>
<keyword evidence="3" id="KW-1185">Reference proteome</keyword>
<dbReference type="AlphaFoldDB" id="A0A9K3KW80"/>
<dbReference type="EMBL" id="JAGRRH010000018">
    <property type="protein sequence ID" value="KAG7350401.1"/>
    <property type="molecule type" value="Genomic_DNA"/>
</dbReference>
<organism evidence="2 3">
    <name type="scientific">Nitzschia inconspicua</name>
    <dbReference type="NCBI Taxonomy" id="303405"/>
    <lineage>
        <taxon>Eukaryota</taxon>
        <taxon>Sar</taxon>
        <taxon>Stramenopiles</taxon>
        <taxon>Ochrophyta</taxon>
        <taxon>Bacillariophyta</taxon>
        <taxon>Bacillariophyceae</taxon>
        <taxon>Bacillariophycidae</taxon>
        <taxon>Bacillariales</taxon>
        <taxon>Bacillariaceae</taxon>
        <taxon>Nitzschia</taxon>
    </lineage>
</organism>
<dbReference type="OrthoDB" id="10266592at2759"/>
<comment type="caution">
    <text evidence="2">The sequence shown here is derived from an EMBL/GenBank/DDBJ whole genome shotgun (WGS) entry which is preliminary data.</text>
</comment>
<dbReference type="Proteomes" id="UP000693970">
    <property type="component" value="Unassembled WGS sequence"/>
</dbReference>
<reference evidence="2" key="2">
    <citation type="submission" date="2021-04" db="EMBL/GenBank/DDBJ databases">
        <authorList>
            <person name="Podell S."/>
        </authorList>
    </citation>
    <scope>NUCLEOTIDE SEQUENCE</scope>
    <source>
        <strain evidence="2">Hildebrandi</strain>
    </source>
</reference>
<reference evidence="2" key="1">
    <citation type="journal article" date="2021" name="Sci. Rep.">
        <title>Diploid genomic architecture of Nitzschia inconspicua, an elite biomass production diatom.</title>
        <authorList>
            <person name="Oliver A."/>
            <person name="Podell S."/>
            <person name="Pinowska A."/>
            <person name="Traller J.C."/>
            <person name="Smith S.R."/>
            <person name="McClure R."/>
            <person name="Beliaev A."/>
            <person name="Bohutskyi P."/>
            <person name="Hill E.A."/>
            <person name="Rabines A."/>
            <person name="Zheng H."/>
            <person name="Allen L.Z."/>
            <person name="Kuo A."/>
            <person name="Grigoriev I.V."/>
            <person name="Allen A.E."/>
            <person name="Hazlebeck D."/>
            <person name="Allen E.E."/>
        </authorList>
    </citation>
    <scope>NUCLEOTIDE SEQUENCE</scope>
    <source>
        <strain evidence="2">Hildebrandi</strain>
    </source>
</reference>
<gene>
    <name evidence="2" type="ORF">IV203_009761</name>
</gene>